<organism evidence="7 8">
    <name type="scientific">Mucilaginibacter litoreus</name>
    <dbReference type="NCBI Taxonomy" id="1048221"/>
    <lineage>
        <taxon>Bacteria</taxon>
        <taxon>Pseudomonadati</taxon>
        <taxon>Bacteroidota</taxon>
        <taxon>Sphingobacteriia</taxon>
        <taxon>Sphingobacteriales</taxon>
        <taxon>Sphingobacteriaceae</taxon>
        <taxon>Mucilaginibacter</taxon>
    </lineage>
</organism>
<evidence type="ECO:0000256" key="4">
    <source>
        <dbReference type="ARBA" id="ARBA00023284"/>
    </source>
</evidence>
<dbReference type="EMBL" id="JBHTHZ010000003">
    <property type="protein sequence ID" value="MFD0793400.1"/>
    <property type="molecule type" value="Genomic_DNA"/>
</dbReference>
<evidence type="ECO:0000313" key="7">
    <source>
        <dbReference type="EMBL" id="MFD0793400.1"/>
    </source>
</evidence>
<evidence type="ECO:0000256" key="2">
    <source>
        <dbReference type="ARBA" id="ARBA00022748"/>
    </source>
</evidence>
<feature type="domain" description="Thioredoxin" evidence="6">
    <location>
        <begin position="244"/>
        <end position="386"/>
    </location>
</feature>
<gene>
    <name evidence="7" type="ORF">ACFQZX_07205</name>
</gene>
<dbReference type="InterPro" id="IPR013766">
    <property type="entry name" value="Thioredoxin_domain"/>
</dbReference>
<proteinExistence type="predicted"/>
<keyword evidence="4" id="KW-0676">Redox-active center</keyword>
<dbReference type="CDD" id="cd02966">
    <property type="entry name" value="TlpA_like_family"/>
    <property type="match status" value="1"/>
</dbReference>
<dbReference type="RefSeq" id="WP_377113115.1">
    <property type="nucleotide sequence ID" value="NZ_JBHTHZ010000003.1"/>
</dbReference>
<dbReference type="InterPro" id="IPR000866">
    <property type="entry name" value="AhpC/TSA"/>
</dbReference>
<keyword evidence="2" id="KW-0201">Cytochrome c-type biogenesis</keyword>
<name>A0ABW3ARD0_9SPHI</name>
<dbReference type="InterPro" id="IPR036249">
    <property type="entry name" value="Thioredoxin-like_sf"/>
</dbReference>
<dbReference type="Gene3D" id="3.40.30.10">
    <property type="entry name" value="Glutaredoxin"/>
    <property type="match status" value="1"/>
</dbReference>
<feature type="signal peptide" evidence="5">
    <location>
        <begin position="1"/>
        <end position="19"/>
    </location>
</feature>
<keyword evidence="3" id="KW-1015">Disulfide bond</keyword>
<dbReference type="PROSITE" id="PS51352">
    <property type="entry name" value="THIOREDOXIN_2"/>
    <property type="match status" value="1"/>
</dbReference>
<comment type="caution">
    <text evidence="7">The sequence shown here is derived from an EMBL/GenBank/DDBJ whole genome shotgun (WGS) entry which is preliminary data.</text>
</comment>
<dbReference type="InterPro" id="IPR017937">
    <property type="entry name" value="Thioredoxin_CS"/>
</dbReference>
<sequence length="386" mass="43053">MKKHLCWLLFTLLPGLAIAQKVTDSTFTLLVEFKSTIKQPKLFLAYQIDGKKIIDSAAYAPSKGGYTFKGFTKRPIHATLVADQDNVGLLGLMRQSTISTHVDLIKLYLHPGTIGFNTTDSVARGTFSGSPINTDEQKLQKTTKRIDDESLAVSMQFRAAKDPKVQRSLGIKLDSLSAARKPYLKKFYEENLQSYIGLVALLEYAGSHPKLAVFEPMFNKLDAKVRNTPLGREFIKHMTDLITLKPGVPAPDFVQKDTAGKPVSLSSFKGKYVLLDFWASWCGPCRQQNPKISAIYSDFKNRNFTILGISLDGADGRQAWLKAIKDDNLPWTQLSDLKHWDNEVSKLYSVSSIPENYLIGPDGLIIAKNLSPEQLRSKLTEVLPAK</sequence>
<evidence type="ECO:0000313" key="8">
    <source>
        <dbReference type="Proteomes" id="UP001597010"/>
    </source>
</evidence>
<comment type="subcellular location">
    <subcellularLocation>
        <location evidence="1">Cell envelope</location>
    </subcellularLocation>
</comment>
<dbReference type="PANTHER" id="PTHR42852:SF6">
    <property type="entry name" value="THIOL:DISULFIDE INTERCHANGE PROTEIN DSBE"/>
    <property type="match status" value="1"/>
</dbReference>
<dbReference type="InterPro" id="IPR025380">
    <property type="entry name" value="DUF4369"/>
</dbReference>
<keyword evidence="8" id="KW-1185">Reference proteome</keyword>
<evidence type="ECO:0000256" key="1">
    <source>
        <dbReference type="ARBA" id="ARBA00004196"/>
    </source>
</evidence>
<keyword evidence="5" id="KW-0732">Signal</keyword>
<dbReference type="InterPro" id="IPR050553">
    <property type="entry name" value="Thioredoxin_ResA/DsbE_sf"/>
</dbReference>
<evidence type="ECO:0000259" key="6">
    <source>
        <dbReference type="PROSITE" id="PS51352"/>
    </source>
</evidence>
<dbReference type="Proteomes" id="UP001597010">
    <property type="component" value="Unassembled WGS sequence"/>
</dbReference>
<dbReference type="Pfam" id="PF00578">
    <property type="entry name" value="AhpC-TSA"/>
    <property type="match status" value="1"/>
</dbReference>
<dbReference type="Pfam" id="PF14289">
    <property type="entry name" value="DUF4369"/>
    <property type="match status" value="1"/>
</dbReference>
<dbReference type="PROSITE" id="PS00194">
    <property type="entry name" value="THIOREDOXIN_1"/>
    <property type="match status" value="1"/>
</dbReference>
<evidence type="ECO:0000256" key="5">
    <source>
        <dbReference type="SAM" id="SignalP"/>
    </source>
</evidence>
<accession>A0ABW3ARD0</accession>
<feature type="chain" id="PRO_5047344005" evidence="5">
    <location>
        <begin position="20"/>
        <end position="386"/>
    </location>
</feature>
<dbReference type="PANTHER" id="PTHR42852">
    <property type="entry name" value="THIOL:DISULFIDE INTERCHANGE PROTEIN DSBE"/>
    <property type="match status" value="1"/>
</dbReference>
<protein>
    <submittedName>
        <fullName evidence="7">Redoxin domain-containing protein</fullName>
    </submittedName>
</protein>
<dbReference type="SUPFAM" id="SSF52833">
    <property type="entry name" value="Thioredoxin-like"/>
    <property type="match status" value="1"/>
</dbReference>
<evidence type="ECO:0000256" key="3">
    <source>
        <dbReference type="ARBA" id="ARBA00023157"/>
    </source>
</evidence>
<reference evidence="8" key="1">
    <citation type="journal article" date="2019" name="Int. J. Syst. Evol. Microbiol.">
        <title>The Global Catalogue of Microorganisms (GCM) 10K type strain sequencing project: providing services to taxonomists for standard genome sequencing and annotation.</title>
        <authorList>
            <consortium name="The Broad Institute Genomics Platform"/>
            <consortium name="The Broad Institute Genome Sequencing Center for Infectious Disease"/>
            <person name="Wu L."/>
            <person name="Ma J."/>
        </authorList>
    </citation>
    <scope>NUCLEOTIDE SEQUENCE [LARGE SCALE GENOMIC DNA]</scope>
    <source>
        <strain evidence="8">CCUG 61484</strain>
    </source>
</reference>